<dbReference type="Pfam" id="PF07690">
    <property type="entry name" value="MFS_1"/>
    <property type="match status" value="1"/>
</dbReference>
<evidence type="ECO:0000256" key="1">
    <source>
        <dbReference type="ARBA" id="ARBA00004651"/>
    </source>
</evidence>
<comment type="subcellular location">
    <subcellularLocation>
        <location evidence="1">Cell membrane</location>
        <topology evidence="1">Multi-pass membrane protein</topology>
    </subcellularLocation>
</comment>
<evidence type="ECO:0000256" key="3">
    <source>
        <dbReference type="ARBA" id="ARBA00022475"/>
    </source>
</evidence>
<organism evidence="9 10">
    <name type="scientific">Lactococcus ileimucosae</name>
    <dbReference type="NCBI Taxonomy" id="2941329"/>
    <lineage>
        <taxon>Bacteria</taxon>
        <taxon>Bacillati</taxon>
        <taxon>Bacillota</taxon>
        <taxon>Bacilli</taxon>
        <taxon>Lactobacillales</taxon>
        <taxon>Streptococcaceae</taxon>
        <taxon>Lactococcus</taxon>
    </lineage>
</organism>
<accession>A0ABV4D438</accession>
<evidence type="ECO:0000256" key="6">
    <source>
        <dbReference type="ARBA" id="ARBA00023136"/>
    </source>
</evidence>
<evidence type="ECO:0000256" key="4">
    <source>
        <dbReference type="ARBA" id="ARBA00022692"/>
    </source>
</evidence>
<keyword evidence="6 7" id="KW-0472">Membrane</keyword>
<dbReference type="InterPro" id="IPR011701">
    <property type="entry name" value="MFS"/>
</dbReference>
<evidence type="ECO:0000259" key="8">
    <source>
        <dbReference type="PROSITE" id="PS50850"/>
    </source>
</evidence>
<name>A0ABV4D438_9LACT</name>
<evidence type="ECO:0000313" key="9">
    <source>
        <dbReference type="EMBL" id="MEY8444298.1"/>
    </source>
</evidence>
<comment type="caution">
    <text evidence="9">The sequence shown here is derived from an EMBL/GenBank/DDBJ whole genome shotgun (WGS) entry which is preliminary data.</text>
</comment>
<feature type="transmembrane region" description="Helical" evidence="7">
    <location>
        <begin position="358"/>
        <end position="375"/>
    </location>
</feature>
<evidence type="ECO:0000256" key="7">
    <source>
        <dbReference type="SAM" id="Phobius"/>
    </source>
</evidence>
<keyword evidence="4 7" id="KW-0812">Transmembrane</keyword>
<dbReference type="PROSITE" id="PS50850">
    <property type="entry name" value="MFS"/>
    <property type="match status" value="1"/>
</dbReference>
<feature type="transmembrane region" description="Helical" evidence="7">
    <location>
        <begin position="472"/>
        <end position="493"/>
    </location>
</feature>
<dbReference type="Gene3D" id="1.20.1250.20">
    <property type="entry name" value="MFS general substrate transporter like domains"/>
    <property type="match status" value="2"/>
</dbReference>
<feature type="transmembrane region" description="Helical" evidence="7">
    <location>
        <begin position="326"/>
        <end position="346"/>
    </location>
</feature>
<reference evidence="9 10" key="1">
    <citation type="submission" date="2024-03" db="EMBL/GenBank/DDBJ databases">
        <title>Mouse gut bacterial collection (mGBC) of GemPharmatech.</title>
        <authorList>
            <person name="He Y."/>
            <person name="Dong L."/>
            <person name="Wu D."/>
            <person name="Gao X."/>
            <person name="Lin Z."/>
        </authorList>
    </citation>
    <scope>NUCLEOTIDE SEQUENCE [LARGE SCALE GENOMIC DNA]</scope>
    <source>
        <strain evidence="9 10">61-15</strain>
    </source>
</reference>
<feature type="transmembrane region" description="Helical" evidence="7">
    <location>
        <begin position="220"/>
        <end position="240"/>
    </location>
</feature>
<feature type="transmembrane region" description="Helical" evidence="7">
    <location>
        <begin position="120"/>
        <end position="141"/>
    </location>
</feature>
<dbReference type="CDD" id="cd17503">
    <property type="entry name" value="MFS_LmrB_MDR_like"/>
    <property type="match status" value="1"/>
</dbReference>
<dbReference type="Proteomes" id="UP001565283">
    <property type="component" value="Unassembled WGS sequence"/>
</dbReference>
<keyword evidence="3" id="KW-1003">Cell membrane</keyword>
<keyword evidence="5 7" id="KW-1133">Transmembrane helix</keyword>
<proteinExistence type="predicted"/>
<feature type="transmembrane region" description="Helical" evidence="7">
    <location>
        <begin position="381"/>
        <end position="405"/>
    </location>
</feature>
<feature type="transmembrane region" description="Helical" evidence="7">
    <location>
        <begin position="246"/>
        <end position="268"/>
    </location>
</feature>
<dbReference type="InterPro" id="IPR036259">
    <property type="entry name" value="MFS_trans_sf"/>
</dbReference>
<feature type="domain" description="Major facilitator superfamily (MFS) profile" evidence="8">
    <location>
        <begin position="23"/>
        <end position="498"/>
    </location>
</feature>
<dbReference type="PANTHER" id="PTHR42718">
    <property type="entry name" value="MAJOR FACILITATOR SUPERFAMILY MULTIDRUG TRANSPORTER MFSC"/>
    <property type="match status" value="1"/>
</dbReference>
<dbReference type="NCBIfam" id="TIGR00711">
    <property type="entry name" value="efflux_EmrB"/>
    <property type="match status" value="1"/>
</dbReference>
<feature type="transmembrane region" description="Helical" evidence="7">
    <location>
        <begin position="62"/>
        <end position="81"/>
    </location>
</feature>
<evidence type="ECO:0000313" key="10">
    <source>
        <dbReference type="Proteomes" id="UP001565283"/>
    </source>
</evidence>
<dbReference type="InterPro" id="IPR020846">
    <property type="entry name" value="MFS_dom"/>
</dbReference>
<sequence length="508" mass="54988">MTEERVKGQPLDRQESPFNRGIILTLILVATFGGMLMQTSLGTAMPTLMNDFNVSLATGQQATTWFLLANGIMIPVSAYLATKFSTRWLYLISYAILWSGMFAAYSAPTSAWNIFLAARILQAIAVGISMPLMQVVLVNMFSPKQMGAVMGSMGLVIGLAPAIGPTYAGWILDKNHVILGFTLEQSWRTIFLIPMLVIAICWVLMLIFMRDIVPNREVSLDFLSLLESILGFGLFLWGFTNVASDGWGNLQTVILPIVAGIVIIAVFVRRQLHMENPFLDVSVFKNRQFALTTVVMALSMMAMMGVEMMLPLYMQQVHGLSPLSSGLTLLPGALMMGLVSPLAGAAYDKVGAKRLSRVGFTILAVGTIPFMFLTTTTPEHFITVLYGLRMFGIAMVMMPLTASAMNALPREQSAHGTAANSTARQVASAVVVALLSSVTQNIITNSQPAASLKETNPLAFAGDMLEAMLKGYHASFALGLSFALFGLILSFFLQGHVAKGKKEVGGVK</sequence>
<feature type="transmembrane region" description="Helical" evidence="7">
    <location>
        <begin position="21"/>
        <end position="42"/>
    </location>
</feature>
<feature type="transmembrane region" description="Helical" evidence="7">
    <location>
        <begin position="190"/>
        <end position="208"/>
    </location>
</feature>
<gene>
    <name evidence="9" type="ORF">AALA52_08650</name>
</gene>
<evidence type="ECO:0000256" key="5">
    <source>
        <dbReference type="ARBA" id="ARBA00022989"/>
    </source>
</evidence>
<feature type="transmembrane region" description="Helical" evidence="7">
    <location>
        <begin position="148"/>
        <end position="170"/>
    </location>
</feature>
<dbReference type="PANTHER" id="PTHR42718:SF24">
    <property type="entry name" value="MAJOR FACILITATOR SUPERFAMILY (MFS) PROFILE DOMAIN-CONTAINING PROTEIN"/>
    <property type="match status" value="1"/>
</dbReference>
<keyword evidence="2" id="KW-0813">Transport</keyword>
<dbReference type="EMBL" id="JBCLSH010000039">
    <property type="protein sequence ID" value="MEY8444298.1"/>
    <property type="molecule type" value="Genomic_DNA"/>
</dbReference>
<evidence type="ECO:0000256" key="2">
    <source>
        <dbReference type="ARBA" id="ARBA00022448"/>
    </source>
</evidence>
<protein>
    <submittedName>
        <fullName evidence="9">MDR family MFS transporter</fullName>
    </submittedName>
</protein>
<feature type="transmembrane region" description="Helical" evidence="7">
    <location>
        <begin position="289"/>
        <end position="314"/>
    </location>
</feature>
<dbReference type="InterPro" id="IPR004638">
    <property type="entry name" value="EmrB-like"/>
</dbReference>
<keyword evidence="10" id="KW-1185">Reference proteome</keyword>
<dbReference type="SUPFAM" id="SSF103473">
    <property type="entry name" value="MFS general substrate transporter"/>
    <property type="match status" value="1"/>
</dbReference>
<feature type="transmembrane region" description="Helical" evidence="7">
    <location>
        <begin position="426"/>
        <end position="443"/>
    </location>
</feature>
<feature type="transmembrane region" description="Helical" evidence="7">
    <location>
        <begin position="88"/>
        <end position="108"/>
    </location>
</feature>
<dbReference type="RefSeq" id="WP_369948720.1">
    <property type="nucleotide sequence ID" value="NZ_JBCLSH010000039.1"/>
</dbReference>